<evidence type="ECO:0000313" key="1">
    <source>
        <dbReference type="EMBL" id="KAI8556991.1"/>
    </source>
</evidence>
<evidence type="ECO:0000313" key="2">
    <source>
        <dbReference type="Proteomes" id="UP001062846"/>
    </source>
</evidence>
<keyword evidence="2" id="KW-1185">Reference proteome</keyword>
<gene>
    <name evidence="1" type="ORF">RHMOL_Rhmol05G0299200</name>
</gene>
<name>A0ACC0NUP5_RHOML</name>
<dbReference type="Proteomes" id="UP001062846">
    <property type="component" value="Chromosome 5"/>
</dbReference>
<comment type="caution">
    <text evidence="1">The sequence shown here is derived from an EMBL/GenBank/DDBJ whole genome shotgun (WGS) entry which is preliminary data.</text>
</comment>
<sequence length="342" mass="38819">MESLHQTVSGNSEWQWLDDPYLDDNGDKMVDGVSFGFGYHSSANDYKLIRIVVYSSPGRAVVLADVYAMSTGTWREIDVDKLSVFFQNDFGGDSTVVLIVGAAAPAMLNGVFYWRACIIPTDAFHREIDEVQEIVMSFDMADEVFRKIRMPVCEDYTWDYSILWQIIELKDKLAVLIYPANKCCDVWVLNEDQSSWTNQFKIGSFPWIGYYMGAYVDFTLVGWAKNGELVVVDHKASGDFKLFSYDLKTQETTDLYFGQFPYRSDIFLYTGSLLPVMEINEVVLNKKNKKKKESIEFVEVTQRLKVGPFPRIGGPVEPVEKDGIRLVGCAKYGEIIAKDTGA</sequence>
<reference evidence="1" key="1">
    <citation type="submission" date="2022-02" db="EMBL/GenBank/DDBJ databases">
        <title>Plant Genome Project.</title>
        <authorList>
            <person name="Zhang R.-G."/>
        </authorList>
    </citation>
    <scope>NUCLEOTIDE SEQUENCE</scope>
    <source>
        <strain evidence="1">AT1</strain>
    </source>
</reference>
<dbReference type="EMBL" id="CM046392">
    <property type="protein sequence ID" value="KAI8556991.1"/>
    <property type="molecule type" value="Genomic_DNA"/>
</dbReference>
<protein>
    <submittedName>
        <fullName evidence="1">Uncharacterized protein</fullName>
    </submittedName>
</protein>
<accession>A0ACC0NUP5</accession>
<proteinExistence type="predicted"/>
<organism evidence="1 2">
    <name type="scientific">Rhododendron molle</name>
    <name type="common">Chinese azalea</name>
    <name type="synonym">Azalea mollis</name>
    <dbReference type="NCBI Taxonomy" id="49168"/>
    <lineage>
        <taxon>Eukaryota</taxon>
        <taxon>Viridiplantae</taxon>
        <taxon>Streptophyta</taxon>
        <taxon>Embryophyta</taxon>
        <taxon>Tracheophyta</taxon>
        <taxon>Spermatophyta</taxon>
        <taxon>Magnoliopsida</taxon>
        <taxon>eudicotyledons</taxon>
        <taxon>Gunneridae</taxon>
        <taxon>Pentapetalae</taxon>
        <taxon>asterids</taxon>
        <taxon>Ericales</taxon>
        <taxon>Ericaceae</taxon>
        <taxon>Ericoideae</taxon>
        <taxon>Rhodoreae</taxon>
        <taxon>Rhododendron</taxon>
    </lineage>
</organism>